<evidence type="ECO:0000313" key="2">
    <source>
        <dbReference type="Proteomes" id="UP000183471"/>
    </source>
</evidence>
<proteinExistence type="predicted"/>
<dbReference type="RefSeq" id="WP_074632240.1">
    <property type="nucleotide sequence ID" value="NZ_FNKY01000001.1"/>
</dbReference>
<organism evidence="1 2">
    <name type="scientific">Nitrosospira multiformis</name>
    <dbReference type="NCBI Taxonomy" id="1231"/>
    <lineage>
        <taxon>Bacteria</taxon>
        <taxon>Pseudomonadati</taxon>
        <taxon>Pseudomonadota</taxon>
        <taxon>Betaproteobacteria</taxon>
        <taxon>Nitrosomonadales</taxon>
        <taxon>Nitrosomonadaceae</taxon>
        <taxon>Nitrosospira</taxon>
    </lineage>
</organism>
<protein>
    <submittedName>
        <fullName evidence="1">Uncharacterized protein</fullName>
    </submittedName>
</protein>
<comment type="caution">
    <text evidence="1">The sequence shown here is derived from an EMBL/GenBank/DDBJ whole genome shotgun (WGS) entry which is preliminary data.</text>
</comment>
<dbReference type="EMBL" id="FNKY01000001">
    <property type="protein sequence ID" value="SDQ74012.1"/>
    <property type="molecule type" value="Genomic_DNA"/>
</dbReference>
<dbReference type="Proteomes" id="UP000183471">
    <property type="component" value="Unassembled WGS sequence"/>
</dbReference>
<name>A0ABY0TF90_9PROT</name>
<gene>
    <name evidence="1" type="ORF">SAMN05216402_2096</name>
</gene>
<reference evidence="1 2" key="1">
    <citation type="submission" date="2016-10" db="EMBL/GenBank/DDBJ databases">
        <authorList>
            <person name="Varghese N."/>
            <person name="Submissions S."/>
        </authorList>
    </citation>
    <scope>NUCLEOTIDE SEQUENCE [LARGE SCALE GENOMIC DNA]</scope>
    <source>
        <strain evidence="1 2">Nl1</strain>
    </source>
</reference>
<keyword evidence="2" id="KW-1185">Reference proteome</keyword>
<sequence>MRITIIRDDGVVGVDGLFRQVDLSALPPEIRAIQWNGESGHIEYDNAANASLEAITAFQWIVDRWAAASQPSVPSTTHRGRD</sequence>
<evidence type="ECO:0000313" key="1">
    <source>
        <dbReference type="EMBL" id="SDQ74012.1"/>
    </source>
</evidence>
<accession>A0ABY0TF90</accession>